<feature type="transmembrane region" description="Helical" evidence="1">
    <location>
        <begin position="173"/>
        <end position="193"/>
    </location>
</feature>
<accession>A0A8H6YS46</accession>
<evidence type="ECO:0000256" key="1">
    <source>
        <dbReference type="SAM" id="Phobius"/>
    </source>
</evidence>
<dbReference type="PANTHER" id="PTHR40465:SF1">
    <property type="entry name" value="DUF6534 DOMAIN-CONTAINING PROTEIN"/>
    <property type="match status" value="1"/>
</dbReference>
<protein>
    <recommendedName>
        <fullName evidence="2">DUF6534 domain-containing protein</fullName>
    </recommendedName>
</protein>
<evidence type="ECO:0000313" key="3">
    <source>
        <dbReference type="EMBL" id="KAF7364187.1"/>
    </source>
</evidence>
<evidence type="ECO:0000313" key="4">
    <source>
        <dbReference type="Proteomes" id="UP000623467"/>
    </source>
</evidence>
<feature type="transmembrane region" description="Helical" evidence="1">
    <location>
        <begin position="6"/>
        <end position="33"/>
    </location>
</feature>
<dbReference type="Proteomes" id="UP000623467">
    <property type="component" value="Unassembled WGS sequence"/>
</dbReference>
<feature type="transmembrane region" description="Helical" evidence="1">
    <location>
        <begin position="45"/>
        <end position="66"/>
    </location>
</feature>
<dbReference type="PANTHER" id="PTHR40465">
    <property type="entry name" value="CHROMOSOME 1, WHOLE GENOME SHOTGUN SEQUENCE"/>
    <property type="match status" value="1"/>
</dbReference>
<proteinExistence type="predicted"/>
<comment type="caution">
    <text evidence="3">The sequence shown here is derived from an EMBL/GenBank/DDBJ whole genome shotgun (WGS) entry which is preliminary data.</text>
</comment>
<gene>
    <name evidence="3" type="ORF">MSAN_01078000</name>
</gene>
<feature type="transmembrane region" description="Helical" evidence="1">
    <location>
        <begin position="133"/>
        <end position="153"/>
    </location>
</feature>
<dbReference type="EMBL" id="JACAZH010000007">
    <property type="protein sequence ID" value="KAF7364187.1"/>
    <property type="molecule type" value="Genomic_DNA"/>
</dbReference>
<organism evidence="3 4">
    <name type="scientific">Mycena sanguinolenta</name>
    <dbReference type="NCBI Taxonomy" id="230812"/>
    <lineage>
        <taxon>Eukaryota</taxon>
        <taxon>Fungi</taxon>
        <taxon>Dikarya</taxon>
        <taxon>Basidiomycota</taxon>
        <taxon>Agaricomycotina</taxon>
        <taxon>Agaricomycetes</taxon>
        <taxon>Agaricomycetidae</taxon>
        <taxon>Agaricales</taxon>
        <taxon>Marasmiineae</taxon>
        <taxon>Mycenaceae</taxon>
        <taxon>Mycena</taxon>
    </lineage>
</organism>
<name>A0A8H6YS46_9AGAR</name>
<dbReference type="Pfam" id="PF20152">
    <property type="entry name" value="DUF6534"/>
    <property type="match status" value="1"/>
</dbReference>
<dbReference type="OrthoDB" id="2535105at2759"/>
<keyword evidence="1" id="KW-0812">Transmembrane</keyword>
<keyword evidence="1" id="KW-1133">Transmembrane helix</keyword>
<feature type="transmembrane region" description="Helical" evidence="1">
    <location>
        <begin position="86"/>
        <end position="104"/>
    </location>
</feature>
<feature type="transmembrane region" description="Helical" evidence="1">
    <location>
        <begin position="213"/>
        <end position="233"/>
    </location>
</feature>
<reference evidence="3" key="1">
    <citation type="submission" date="2020-05" db="EMBL/GenBank/DDBJ databases">
        <title>Mycena genomes resolve the evolution of fungal bioluminescence.</title>
        <authorList>
            <person name="Tsai I.J."/>
        </authorList>
    </citation>
    <scope>NUCLEOTIDE SEQUENCE</scope>
    <source>
        <strain evidence="3">160909Yilan</strain>
    </source>
</reference>
<evidence type="ECO:0000259" key="2">
    <source>
        <dbReference type="Pfam" id="PF20152"/>
    </source>
</evidence>
<feature type="domain" description="DUF6534" evidence="2">
    <location>
        <begin position="178"/>
        <end position="264"/>
    </location>
</feature>
<keyword evidence="4" id="KW-1185">Reference proteome</keyword>
<dbReference type="AlphaFoldDB" id="A0A8H6YS46"/>
<dbReference type="InterPro" id="IPR045339">
    <property type="entry name" value="DUF6534"/>
</dbReference>
<sequence length="335" mass="36698">MGEFDTTLGALCISYVLAWGLFGAVCMQCFTYFQRFPRDSLWVKSLVIALLVLDTVQLLVIGQGTYYWIITHYGDPAILDADSPRTIFAAVLVTVNTSLSCFLARRVYILESFIPLPDPDTNFFVVSNRNIPLTALIVSLSTAYISMGLVAQVKIWQLKKLAQLYKVQTLTSVGLAFAAAADLIIAISLVLCLRRSRTGIKSTDSTVNSLVLYAMNTGLLTAIIALCDMIFFLVMPNNFIHLGFNFIAGKLYTNSLLATLNFRDTVRNKNGNGIVSIGNTMSLSALETQSVPAFNKFRTGINISTVGDAALNNTMVIGSDEGTRSISERKFFDAI</sequence>
<keyword evidence="1" id="KW-0472">Membrane</keyword>